<comment type="caution">
    <text evidence="2">The sequence shown here is derived from an EMBL/GenBank/DDBJ whole genome shotgun (WGS) entry which is preliminary data.</text>
</comment>
<dbReference type="InterPro" id="IPR029068">
    <property type="entry name" value="Glyas_Bleomycin-R_OHBP_Dase"/>
</dbReference>
<organism evidence="2 3">
    <name type="scientific">Poritiphilus flavus</name>
    <dbReference type="NCBI Taxonomy" id="2697053"/>
    <lineage>
        <taxon>Bacteria</taxon>
        <taxon>Pseudomonadati</taxon>
        <taxon>Bacteroidota</taxon>
        <taxon>Flavobacteriia</taxon>
        <taxon>Flavobacteriales</taxon>
        <taxon>Flavobacteriaceae</taxon>
        <taxon>Poritiphilus</taxon>
    </lineage>
</organism>
<proteinExistence type="predicted"/>
<dbReference type="EMBL" id="WXYO01000006">
    <property type="protein sequence ID" value="NAS13267.1"/>
    <property type="molecule type" value="Genomic_DNA"/>
</dbReference>
<dbReference type="InterPro" id="IPR004360">
    <property type="entry name" value="Glyas_Fos-R_dOase_dom"/>
</dbReference>
<dbReference type="RefSeq" id="WP_161436305.1">
    <property type="nucleotide sequence ID" value="NZ_WXYO01000006.1"/>
</dbReference>
<dbReference type="PROSITE" id="PS51819">
    <property type="entry name" value="VOC"/>
    <property type="match status" value="1"/>
</dbReference>
<keyword evidence="3" id="KW-1185">Reference proteome</keyword>
<dbReference type="SUPFAM" id="SSF54593">
    <property type="entry name" value="Glyoxalase/Bleomycin resistance protein/Dihydroxybiphenyl dioxygenase"/>
    <property type="match status" value="1"/>
</dbReference>
<dbReference type="AlphaFoldDB" id="A0A6L9EEV3"/>
<feature type="domain" description="VOC" evidence="1">
    <location>
        <begin position="2"/>
        <end position="146"/>
    </location>
</feature>
<sequence>MKYVHTNIISKDWKMLAEFYIEVFDCRFVPPERNQAGEWLGQGTGVPGAELQGAHLLLPGYGEDGPTLEIYQYKNVVERSDQLPNALGFGHISFEVSDVKKVLDAVCAKGGSGFGQITTREIEGVGLLTFVYARDPEGNFIEIQHWEK</sequence>
<dbReference type="InterPro" id="IPR037523">
    <property type="entry name" value="VOC_core"/>
</dbReference>
<reference evidence="2 3" key="1">
    <citation type="submission" date="2020-01" db="EMBL/GenBank/DDBJ databases">
        <title>Bacteria diversity of Porities sp.</title>
        <authorList>
            <person name="Wang G."/>
        </authorList>
    </citation>
    <scope>NUCLEOTIDE SEQUENCE [LARGE SCALE GENOMIC DNA]</scope>
    <source>
        <strain evidence="2 3">R33</strain>
    </source>
</reference>
<name>A0A6L9EEV3_9FLAO</name>
<dbReference type="Proteomes" id="UP000475249">
    <property type="component" value="Unassembled WGS sequence"/>
</dbReference>
<evidence type="ECO:0000259" key="1">
    <source>
        <dbReference type="PROSITE" id="PS51819"/>
    </source>
</evidence>
<evidence type="ECO:0000313" key="2">
    <source>
        <dbReference type="EMBL" id="NAS13267.1"/>
    </source>
</evidence>
<protein>
    <submittedName>
        <fullName evidence="2">VOC family protein</fullName>
    </submittedName>
</protein>
<dbReference type="Pfam" id="PF00903">
    <property type="entry name" value="Glyoxalase"/>
    <property type="match status" value="1"/>
</dbReference>
<evidence type="ECO:0000313" key="3">
    <source>
        <dbReference type="Proteomes" id="UP000475249"/>
    </source>
</evidence>
<gene>
    <name evidence="2" type="ORF">GTQ38_14715</name>
</gene>
<accession>A0A6L9EEV3</accession>
<dbReference type="Gene3D" id="3.10.180.10">
    <property type="entry name" value="2,3-Dihydroxybiphenyl 1,2-Dioxygenase, domain 1"/>
    <property type="match status" value="1"/>
</dbReference>